<organism evidence="2 3">
    <name type="scientific">Mariniblastus fucicola</name>
    <dbReference type="NCBI Taxonomy" id="980251"/>
    <lineage>
        <taxon>Bacteria</taxon>
        <taxon>Pseudomonadati</taxon>
        <taxon>Planctomycetota</taxon>
        <taxon>Planctomycetia</taxon>
        <taxon>Pirellulales</taxon>
        <taxon>Pirellulaceae</taxon>
        <taxon>Mariniblastus</taxon>
    </lineage>
</organism>
<dbReference type="Proteomes" id="UP000322214">
    <property type="component" value="Chromosome"/>
</dbReference>
<dbReference type="AlphaFoldDB" id="A0A5B9PEG3"/>
<proteinExistence type="predicted"/>
<evidence type="ECO:0000256" key="1">
    <source>
        <dbReference type="SAM" id="SignalP"/>
    </source>
</evidence>
<accession>A0A5B9PEG3</accession>
<evidence type="ECO:0000313" key="3">
    <source>
        <dbReference type="Proteomes" id="UP000322214"/>
    </source>
</evidence>
<keyword evidence="3" id="KW-1185">Reference proteome</keyword>
<feature type="signal peptide" evidence="1">
    <location>
        <begin position="1"/>
        <end position="38"/>
    </location>
</feature>
<keyword evidence="1" id="KW-0732">Signal</keyword>
<protein>
    <submittedName>
        <fullName evidence="2">Uncharacterized protein</fullName>
    </submittedName>
</protein>
<reference evidence="2 3" key="1">
    <citation type="submission" date="2019-08" db="EMBL/GenBank/DDBJ databases">
        <title>Deep-cultivation of Planctomycetes and their phenomic and genomic characterization uncovers novel biology.</title>
        <authorList>
            <person name="Wiegand S."/>
            <person name="Jogler M."/>
            <person name="Boedeker C."/>
            <person name="Pinto D."/>
            <person name="Vollmers J."/>
            <person name="Rivas-Marin E."/>
            <person name="Kohn T."/>
            <person name="Peeters S.H."/>
            <person name="Heuer A."/>
            <person name="Rast P."/>
            <person name="Oberbeckmann S."/>
            <person name="Bunk B."/>
            <person name="Jeske O."/>
            <person name="Meyerdierks A."/>
            <person name="Storesund J.E."/>
            <person name="Kallscheuer N."/>
            <person name="Luecker S."/>
            <person name="Lage O.M."/>
            <person name="Pohl T."/>
            <person name="Merkel B.J."/>
            <person name="Hornburger P."/>
            <person name="Mueller R.-W."/>
            <person name="Bruemmer F."/>
            <person name="Labrenz M."/>
            <person name="Spormann A.M."/>
            <person name="Op den Camp H."/>
            <person name="Overmann J."/>
            <person name="Amann R."/>
            <person name="Jetten M.S.M."/>
            <person name="Mascher T."/>
            <person name="Medema M.H."/>
            <person name="Devos D.P."/>
            <person name="Kaster A.-K."/>
            <person name="Ovreas L."/>
            <person name="Rohde M."/>
            <person name="Galperin M.Y."/>
            <person name="Jogler C."/>
        </authorList>
    </citation>
    <scope>NUCLEOTIDE SEQUENCE [LARGE SCALE GENOMIC DNA]</scope>
    <source>
        <strain evidence="2 3">FC18</strain>
    </source>
</reference>
<dbReference type="EMBL" id="CP042912">
    <property type="protein sequence ID" value="QEG25097.1"/>
    <property type="molecule type" value="Genomic_DNA"/>
</dbReference>
<evidence type="ECO:0000313" key="2">
    <source>
        <dbReference type="EMBL" id="QEG25097.1"/>
    </source>
</evidence>
<feature type="chain" id="PRO_5022942275" evidence="1">
    <location>
        <begin position="39"/>
        <end position="511"/>
    </location>
</feature>
<gene>
    <name evidence="2" type="ORF">MFFC18_50200</name>
</gene>
<dbReference type="KEGG" id="mff:MFFC18_50200"/>
<sequence length="511" mass="56667" precursor="true">MISCKENAMQTKRVMRTLPALMISLSISLSFAVSNSQAQSIIGALADDGPTETIELTVSPAASPSPAFKYRLTVLPHQTISGNAASTYMRSLAEGGLRSPLKRISDKFGLESHSWYDSQQFKDVAPEKILEASAEFDDYVREYLARATMQRDCDFDLGMEDLQGERAIGFSLSFEQETRSMSRVLGLQTRAAIIEGRFADAVALMRMNYQLAQNVAQTPALVAGLIGIAEVGITNHGMEQLIAAEGSPNMYWALTELPRPIIDLRRAMRLEMQWGERLIPELAEAQQEHTDQEWNSLLNKISGRFADGMLFAQVQNGPSGVAERKPVPQDAMMATALGLASYRSAKKRLIAGGETKDNVEAMSVSEVLMKDAARELTRISDFAEKEIYLPYPQSANRLDRVEDFLIGEEKRNSPGAIFASMILPAAIQVRRAQLRVDRNICALRAIEALRMHVAETGVLPSSLDEINIVPVPDNPATGKPFRYRLKDGAAVLDLPRDGLNLYWKRYVIRLR</sequence>
<name>A0A5B9PEG3_9BACT</name>
<dbReference type="STRING" id="980251.GCA_001642875_01398"/>